<reference evidence="1 2" key="1">
    <citation type="journal article" date="2008" name="PLoS ONE">
        <title>Genome sequence of Brucella abortus vaccine strain S19 compared to virulent strains yields candidate virulence genes.</title>
        <authorList>
            <person name="Crasta O.R."/>
            <person name="Folkerts O."/>
            <person name="Fei Z."/>
            <person name="Mane S.P."/>
            <person name="Evans C."/>
            <person name="Martino-Catt S."/>
            <person name="Bricker B."/>
            <person name="Yu G."/>
            <person name="Du L."/>
            <person name="Sobral B.W."/>
        </authorList>
    </citation>
    <scope>NUCLEOTIDE SEQUENCE [LARGE SCALE GENOMIC DNA]</scope>
    <source>
        <strain evidence="1 2">S19</strain>
    </source>
</reference>
<evidence type="ECO:0000313" key="2">
    <source>
        <dbReference type="Proteomes" id="UP000002565"/>
    </source>
</evidence>
<sequence>MRKIISAGQDCNLCRNCKPASLLCGGKSATTEISTDSCNLFRFSRPPALQDGPSRAIAR</sequence>
<organism evidence="1 2">
    <name type="scientific">Brucella abortus (strain S19)</name>
    <dbReference type="NCBI Taxonomy" id="430066"/>
    <lineage>
        <taxon>Bacteria</taxon>
        <taxon>Pseudomonadati</taxon>
        <taxon>Pseudomonadota</taxon>
        <taxon>Alphaproteobacteria</taxon>
        <taxon>Hyphomicrobiales</taxon>
        <taxon>Brucellaceae</taxon>
        <taxon>Brucella/Ochrobactrum group</taxon>
        <taxon>Brucella</taxon>
    </lineage>
</organism>
<dbReference type="AlphaFoldDB" id="A0A0F6AQ35"/>
<gene>
    <name evidence="1" type="ordered locus">BAbS19_I06850</name>
</gene>
<dbReference type="Proteomes" id="UP000002565">
    <property type="component" value="Chromosome 1"/>
</dbReference>
<accession>A0A0F6AQ35</accession>
<name>A0A0F6AQ35_BRUA1</name>
<evidence type="ECO:0000313" key="1">
    <source>
        <dbReference type="EMBL" id="ACD72216.1"/>
    </source>
</evidence>
<dbReference type="HOGENOM" id="CLU_2951258_0_0_5"/>
<dbReference type="RefSeq" id="WP_002963854.1">
    <property type="nucleotide sequence ID" value="NC_010742.1"/>
</dbReference>
<dbReference type="GeneID" id="93014980"/>
<protein>
    <submittedName>
        <fullName evidence="1">Uncharacterized protein</fullName>
    </submittedName>
</protein>
<proteinExistence type="predicted"/>
<dbReference type="KEGG" id="bmc:BAbS19_I06850"/>
<dbReference type="EMBL" id="CP000887">
    <property type="protein sequence ID" value="ACD72216.1"/>
    <property type="molecule type" value="Genomic_DNA"/>
</dbReference>